<dbReference type="Proteomes" id="UP000028924">
    <property type="component" value="Unassembled WGS sequence"/>
</dbReference>
<dbReference type="KEGG" id="apro:F751_1855"/>
<evidence type="ECO:0000313" key="2">
    <source>
        <dbReference type="EMBL" id="KFM24976.1"/>
    </source>
</evidence>
<organism evidence="2 3">
    <name type="scientific">Auxenochlorella protothecoides</name>
    <name type="common">Green microalga</name>
    <name type="synonym">Chlorella protothecoides</name>
    <dbReference type="NCBI Taxonomy" id="3075"/>
    <lineage>
        <taxon>Eukaryota</taxon>
        <taxon>Viridiplantae</taxon>
        <taxon>Chlorophyta</taxon>
        <taxon>core chlorophytes</taxon>
        <taxon>Trebouxiophyceae</taxon>
        <taxon>Chlorellales</taxon>
        <taxon>Chlorellaceae</taxon>
        <taxon>Auxenochlorella</taxon>
    </lineage>
</organism>
<evidence type="ECO:0000256" key="1">
    <source>
        <dbReference type="SAM" id="MobiDB-lite"/>
    </source>
</evidence>
<name>A0A087SGX2_AUXPR</name>
<gene>
    <name evidence="2" type="ORF">F751_1855</name>
</gene>
<dbReference type="EMBL" id="KL662111">
    <property type="protein sequence ID" value="KFM24976.1"/>
    <property type="molecule type" value="Genomic_DNA"/>
</dbReference>
<keyword evidence="3" id="KW-1185">Reference proteome</keyword>
<accession>A0A087SGX2</accession>
<feature type="region of interest" description="Disordered" evidence="1">
    <location>
        <begin position="35"/>
        <end position="113"/>
    </location>
</feature>
<evidence type="ECO:0000313" key="3">
    <source>
        <dbReference type="Proteomes" id="UP000028924"/>
    </source>
</evidence>
<proteinExistence type="predicted"/>
<dbReference type="GeneID" id="23613246"/>
<reference evidence="2 3" key="1">
    <citation type="journal article" date="2014" name="BMC Genomics">
        <title>Oil accumulation mechanisms of the oleaginous microalga Chlorella protothecoides revealed through its genome, transcriptomes, and proteomes.</title>
        <authorList>
            <person name="Gao C."/>
            <person name="Wang Y."/>
            <person name="Shen Y."/>
            <person name="Yan D."/>
            <person name="He X."/>
            <person name="Dai J."/>
            <person name="Wu Q."/>
        </authorList>
    </citation>
    <scope>NUCLEOTIDE SEQUENCE [LARGE SCALE GENOMIC DNA]</scope>
    <source>
        <strain evidence="2 3">0710</strain>
    </source>
</reference>
<protein>
    <submittedName>
        <fullName evidence="2">Uncharacterized protein</fullName>
    </submittedName>
</protein>
<dbReference type="AlphaFoldDB" id="A0A087SGX2"/>
<sequence length="130" mass="13787">MGLQLSCCSTQGMEGPFNGSQTSHARCQQKICQPTNTDIPPAPPCSSPHSGLDSGMQHPQGTPTYPEPTMDPCPSRMSRKPRRSTLCSRAAASANGSVPAPRTSPSCAGPRPSRTLTCSNWMNVERCKGI</sequence>
<dbReference type="RefSeq" id="XP_011397864.1">
    <property type="nucleotide sequence ID" value="XM_011399562.1"/>
</dbReference>